<dbReference type="PANTHER" id="PTHR33451">
    <property type="entry name" value="MALATE-2H(+)/NA(+)-LACTATE ANTIPORTER"/>
    <property type="match status" value="1"/>
</dbReference>
<keyword evidence="4" id="KW-1003">Cell membrane</keyword>
<feature type="transmembrane region" description="Helical" evidence="9">
    <location>
        <begin position="190"/>
        <end position="209"/>
    </location>
</feature>
<reference evidence="11 12" key="1">
    <citation type="submission" date="2019-03" db="EMBL/GenBank/DDBJ databases">
        <title>Subsurface microbial communities from deep shales in Ohio and West Virginia, USA.</title>
        <authorList>
            <person name="Wrighton K."/>
        </authorList>
    </citation>
    <scope>NUCLEOTIDE SEQUENCE [LARGE SCALE GENOMIC DNA]</scope>
    <source>
        <strain evidence="11 12">MSL 7</strain>
    </source>
</reference>
<sequence>MLSFKQAVIPVITMAVLILLSVLFWEAPIQIALFFEIMIIIALALSWGYKWQKIEEMLFSSFKNIGNVILILFLLGMMIGLWIAVGTVPTMIYYGLQTISPKYFFILSFISTSLVSMAVGTAVGTASTIGLALISIAQTMGLNLPLAAGAIISGSYVGDRMSPVSSIAIITAHSSEANLMDMIYHMLKTAVLPYLITATAFLFIGLSNFSSLKAAADLDSLSQMLSGHFQISFWLLLPPILIILLAVLKVPTIINIALNILFSLLMGSYFTERNWSELLNIMFRGFNERTGTVFIDNILARGGLTNMLELISLIIFAVLLGGLLEKMGVLNSLLKPFLHLIKKKIHLIAVTIFSGIVSATLGCNQFLAVFLPAKMLAKNYDQMNLERKDLARALGDSGLVFSPLIPWNVNALMMTAVLGVSTIEYFPYAFFPLLMPLSNLLITYLEEKN</sequence>
<keyword evidence="2" id="KW-0813">Transport</keyword>
<evidence type="ECO:0000256" key="6">
    <source>
        <dbReference type="ARBA" id="ARBA00022989"/>
    </source>
</evidence>
<evidence type="ECO:0000313" key="11">
    <source>
        <dbReference type="EMBL" id="TDQ04006.1"/>
    </source>
</evidence>
<keyword evidence="6 9" id="KW-1133">Transmembrane helix</keyword>
<accession>A0A4R6SIC5</accession>
<evidence type="ECO:0000256" key="8">
    <source>
        <dbReference type="ARBA" id="ARBA00038435"/>
    </source>
</evidence>
<dbReference type="RefSeq" id="WP_133529612.1">
    <property type="nucleotide sequence ID" value="NZ_SNXX01000002.1"/>
</dbReference>
<dbReference type="Proteomes" id="UP000295176">
    <property type="component" value="Unassembled WGS sequence"/>
</dbReference>
<dbReference type="EMBL" id="SNXX01000002">
    <property type="protein sequence ID" value="TDQ04006.1"/>
    <property type="molecule type" value="Genomic_DNA"/>
</dbReference>
<keyword evidence="5 9" id="KW-0812">Transmembrane</keyword>
<protein>
    <submittedName>
        <fullName evidence="11">Transporter (NhaC family)</fullName>
    </submittedName>
</protein>
<comment type="subcellular location">
    <subcellularLocation>
        <location evidence="1">Cell membrane</location>
        <topology evidence="1">Multi-pass membrane protein</topology>
    </subcellularLocation>
</comment>
<dbReference type="PRINTS" id="PR00173">
    <property type="entry name" value="EDTRNSPORT"/>
</dbReference>
<evidence type="ECO:0000256" key="9">
    <source>
        <dbReference type="SAM" id="Phobius"/>
    </source>
</evidence>
<comment type="similarity">
    <text evidence="8">Belongs to the NhaC Na(+)/H(+) (TC 2.A.35) antiporter family.</text>
</comment>
<feature type="transmembrane region" description="Helical" evidence="9">
    <location>
        <begin position="69"/>
        <end position="96"/>
    </location>
</feature>
<feature type="transmembrane region" description="Helical" evidence="9">
    <location>
        <begin position="129"/>
        <end position="152"/>
    </location>
</feature>
<evidence type="ECO:0000256" key="7">
    <source>
        <dbReference type="ARBA" id="ARBA00023136"/>
    </source>
</evidence>
<name>A0A4R6SIC5_9FIRM</name>
<feature type="transmembrane region" description="Helical" evidence="9">
    <location>
        <begin position="31"/>
        <end position="49"/>
    </location>
</feature>
<dbReference type="GO" id="GO:0015297">
    <property type="term" value="F:antiporter activity"/>
    <property type="evidence" value="ECO:0007669"/>
    <property type="project" value="UniProtKB-KW"/>
</dbReference>
<evidence type="ECO:0000256" key="1">
    <source>
        <dbReference type="ARBA" id="ARBA00004651"/>
    </source>
</evidence>
<dbReference type="InterPro" id="IPR018461">
    <property type="entry name" value="Na/H_Antiport_NhaC-like_C"/>
</dbReference>
<evidence type="ECO:0000256" key="3">
    <source>
        <dbReference type="ARBA" id="ARBA00022449"/>
    </source>
</evidence>
<evidence type="ECO:0000259" key="10">
    <source>
        <dbReference type="Pfam" id="PF03553"/>
    </source>
</evidence>
<feature type="domain" description="Na+/H+ antiporter NhaC-like C-terminal" evidence="10">
    <location>
        <begin position="156"/>
        <end position="442"/>
    </location>
</feature>
<dbReference type="PANTHER" id="PTHR33451:SF3">
    <property type="entry name" value="MALATE-2H(+)_NA(+)-LACTATE ANTIPORTER"/>
    <property type="match status" value="1"/>
</dbReference>
<comment type="caution">
    <text evidence="11">The sequence shown here is derived from an EMBL/GenBank/DDBJ whole genome shotgun (WGS) entry which is preliminary data.</text>
</comment>
<feature type="transmembrane region" description="Helical" evidence="9">
    <location>
        <begin position="425"/>
        <end position="445"/>
    </location>
</feature>
<proteinExistence type="inferred from homology"/>
<evidence type="ECO:0000256" key="2">
    <source>
        <dbReference type="ARBA" id="ARBA00022448"/>
    </source>
</evidence>
<evidence type="ECO:0000256" key="5">
    <source>
        <dbReference type="ARBA" id="ARBA00022692"/>
    </source>
</evidence>
<feature type="transmembrane region" description="Helical" evidence="9">
    <location>
        <begin position="6"/>
        <end position="24"/>
    </location>
</feature>
<feature type="transmembrane region" description="Helical" evidence="9">
    <location>
        <begin position="253"/>
        <end position="270"/>
    </location>
</feature>
<keyword evidence="3" id="KW-0050">Antiport</keyword>
<dbReference type="InterPro" id="IPR052180">
    <property type="entry name" value="NhaC_Na-H+_Antiporter"/>
</dbReference>
<evidence type="ECO:0000313" key="12">
    <source>
        <dbReference type="Proteomes" id="UP000295176"/>
    </source>
</evidence>
<organism evidence="11 12">
    <name type="scientific">Halanaerobium saccharolyticum</name>
    <dbReference type="NCBI Taxonomy" id="43595"/>
    <lineage>
        <taxon>Bacteria</taxon>
        <taxon>Bacillati</taxon>
        <taxon>Bacillota</taxon>
        <taxon>Clostridia</taxon>
        <taxon>Halanaerobiales</taxon>
        <taxon>Halanaerobiaceae</taxon>
        <taxon>Halanaerobium</taxon>
    </lineage>
</organism>
<gene>
    <name evidence="11" type="ORF">C7957_102101</name>
</gene>
<dbReference type="GO" id="GO:0005886">
    <property type="term" value="C:plasma membrane"/>
    <property type="evidence" value="ECO:0007669"/>
    <property type="project" value="UniProtKB-SubCell"/>
</dbReference>
<keyword evidence="7 9" id="KW-0472">Membrane</keyword>
<feature type="transmembrane region" description="Helical" evidence="9">
    <location>
        <begin position="345"/>
        <end position="371"/>
    </location>
</feature>
<dbReference type="Pfam" id="PF03553">
    <property type="entry name" value="Na_H_antiporter"/>
    <property type="match status" value="1"/>
</dbReference>
<feature type="transmembrane region" description="Helical" evidence="9">
    <location>
        <begin position="307"/>
        <end position="324"/>
    </location>
</feature>
<evidence type="ECO:0000256" key="4">
    <source>
        <dbReference type="ARBA" id="ARBA00022475"/>
    </source>
</evidence>
<dbReference type="AlphaFoldDB" id="A0A4R6SIC5"/>
<feature type="transmembrane region" description="Helical" evidence="9">
    <location>
        <begin position="103"/>
        <end position="123"/>
    </location>
</feature>
<feature type="transmembrane region" description="Helical" evidence="9">
    <location>
        <begin position="229"/>
        <end position="248"/>
    </location>
</feature>